<dbReference type="CDD" id="cd08946">
    <property type="entry name" value="SDR_e"/>
    <property type="match status" value="1"/>
</dbReference>
<protein>
    <submittedName>
        <fullName evidence="3">UDP-glucose 4-epimerase</fullName>
        <ecNumber evidence="3">5.1.3.2</ecNumber>
    </submittedName>
</protein>
<dbReference type="PANTHER" id="PTHR43000">
    <property type="entry name" value="DTDP-D-GLUCOSE 4,6-DEHYDRATASE-RELATED"/>
    <property type="match status" value="1"/>
</dbReference>
<gene>
    <name evidence="3" type="ORF">MGWOODY_XGa810</name>
</gene>
<reference evidence="3" key="1">
    <citation type="submission" date="2015-10" db="EMBL/GenBank/DDBJ databases">
        <authorList>
            <person name="Gilbert D.G."/>
        </authorList>
    </citation>
    <scope>NUCLEOTIDE SEQUENCE</scope>
</reference>
<dbReference type="GO" id="GO:0003978">
    <property type="term" value="F:UDP-glucose 4-epimerase activity"/>
    <property type="evidence" value="ECO:0007669"/>
    <property type="project" value="UniProtKB-EC"/>
</dbReference>
<organism evidence="3">
    <name type="scientific">hydrothermal vent metagenome</name>
    <dbReference type="NCBI Taxonomy" id="652676"/>
    <lineage>
        <taxon>unclassified sequences</taxon>
        <taxon>metagenomes</taxon>
        <taxon>ecological metagenomes</taxon>
    </lineage>
</organism>
<accession>A0A160TV36</accession>
<dbReference type="EC" id="5.1.3.2" evidence="3"/>
<name>A0A160TV36_9ZZZZ</name>
<dbReference type="InterPro" id="IPR001509">
    <property type="entry name" value="Epimerase_deHydtase"/>
</dbReference>
<feature type="domain" description="NAD-dependent epimerase/dehydratase" evidence="2">
    <location>
        <begin position="7"/>
        <end position="244"/>
    </location>
</feature>
<dbReference type="SUPFAM" id="SSF51735">
    <property type="entry name" value="NAD(P)-binding Rossmann-fold domains"/>
    <property type="match status" value="1"/>
</dbReference>
<evidence type="ECO:0000313" key="3">
    <source>
        <dbReference type="EMBL" id="CUS54494.1"/>
    </source>
</evidence>
<sequence>MAQQHFFVTGAMGCIGAWVVRNLVQDNSSVTVFDLSTDRHRLELIMTADELARVSFIQGDLTQTNTVRDALTDSEATHIIHLGALQVPFCKADPPVGAAVNVLGTVNMFEAAKAAGIRQLVYASSVGVYGSKDMYTENLVQHDTPLYPLNHYGVYKQANEGSARVYWRDDQIASIGFRPYTVYGPGRDQGMTSTPTQAMLAAARGEAYHISFGGSNGFQFVDDIAKLFIQAARHAIEGSDVFNIRGAVAHMSEVVAAIHAVLPDAEVTHESDGLPFPDGQVDTELRQTLGEIPDTPLTVGVEKTIRHFQTAIQGGLLPQST</sequence>
<dbReference type="InterPro" id="IPR036291">
    <property type="entry name" value="NAD(P)-bd_dom_sf"/>
</dbReference>
<dbReference type="Gene3D" id="3.40.50.720">
    <property type="entry name" value="NAD(P)-binding Rossmann-like Domain"/>
    <property type="match status" value="1"/>
</dbReference>
<evidence type="ECO:0000259" key="2">
    <source>
        <dbReference type="Pfam" id="PF01370"/>
    </source>
</evidence>
<proteinExistence type="inferred from homology"/>
<evidence type="ECO:0000256" key="1">
    <source>
        <dbReference type="ARBA" id="ARBA00007637"/>
    </source>
</evidence>
<dbReference type="EMBL" id="CZRL01000104">
    <property type="protein sequence ID" value="CUS54494.1"/>
    <property type="molecule type" value="Genomic_DNA"/>
</dbReference>
<comment type="similarity">
    <text evidence="1">Belongs to the NAD(P)-dependent epimerase/dehydratase family.</text>
</comment>
<dbReference type="AlphaFoldDB" id="A0A160TV36"/>
<keyword evidence="3" id="KW-0413">Isomerase</keyword>
<dbReference type="Pfam" id="PF01370">
    <property type="entry name" value="Epimerase"/>
    <property type="match status" value="1"/>
</dbReference>